<organism evidence="1 2">
    <name type="scientific">Motilibacter rhizosphaerae</name>
    <dbReference type="NCBI Taxonomy" id="598652"/>
    <lineage>
        <taxon>Bacteria</taxon>
        <taxon>Bacillati</taxon>
        <taxon>Actinomycetota</taxon>
        <taxon>Actinomycetes</taxon>
        <taxon>Motilibacterales</taxon>
        <taxon>Motilibacteraceae</taxon>
        <taxon>Motilibacter</taxon>
    </lineage>
</organism>
<dbReference type="OrthoDB" id="9804765at2"/>
<sequence length="126" mass="14221">MQVKVYAQVGLRPRRSELSDALHRAAVRAVGLPEDKRFHRFLWFEPEDFLAPPGRTAAYVVVEVLLFEGRSVDAKKRYYAALVEEFAALGIGADDLEVTLVETPRHDWLIRGVPGDELALAYRVEA</sequence>
<dbReference type="Gene3D" id="3.30.429.10">
    <property type="entry name" value="Macrophage Migration Inhibitory Factor"/>
    <property type="match status" value="1"/>
</dbReference>
<dbReference type="SUPFAM" id="SSF55331">
    <property type="entry name" value="Tautomerase/MIF"/>
    <property type="match status" value="1"/>
</dbReference>
<name>A0A4V2F4H7_9ACTN</name>
<comment type="caution">
    <text evidence="1">The sequence shown here is derived from an EMBL/GenBank/DDBJ whole genome shotgun (WGS) entry which is preliminary data.</text>
</comment>
<evidence type="ECO:0000313" key="2">
    <source>
        <dbReference type="Proteomes" id="UP000293638"/>
    </source>
</evidence>
<evidence type="ECO:0000313" key="1">
    <source>
        <dbReference type="EMBL" id="RZS89359.1"/>
    </source>
</evidence>
<dbReference type="Proteomes" id="UP000293638">
    <property type="component" value="Unassembled WGS sequence"/>
</dbReference>
<dbReference type="Pfam" id="PF14552">
    <property type="entry name" value="Tautomerase_2"/>
    <property type="match status" value="1"/>
</dbReference>
<dbReference type="InterPro" id="IPR014347">
    <property type="entry name" value="Tautomerase/MIF_sf"/>
</dbReference>
<dbReference type="EMBL" id="SGXD01000002">
    <property type="protein sequence ID" value="RZS89359.1"/>
    <property type="molecule type" value="Genomic_DNA"/>
</dbReference>
<dbReference type="InterPro" id="IPR037479">
    <property type="entry name" value="Tauto_MSAD"/>
</dbReference>
<proteinExistence type="predicted"/>
<dbReference type="PANTHER" id="PTHR38460">
    <property type="entry name" value="TAUTOMERASE YOLI-RELATED"/>
    <property type="match status" value="1"/>
</dbReference>
<gene>
    <name evidence="1" type="ORF">EV189_1122</name>
</gene>
<dbReference type="AlphaFoldDB" id="A0A4V2F4H7"/>
<protein>
    <submittedName>
        <fullName evidence="1">Tautomerase-like protein</fullName>
    </submittedName>
</protein>
<reference evidence="1 2" key="1">
    <citation type="submission" date="2019-02" db="EMBL/GenBank/DDBJ databases">
        <title>Genomic Encyclopedia of Type Strains, Phase IV (KMG-IV): sequencing the most valuable type-strain genomes for metagenomic binning, comparative biology and taxonomic classification.</title>
        <authorList>
            <person name="Goeker M."/>
        </authorList>
    </citation>
    <scope>NUCLEOTIDE SEQUENCE [LARGE SCALE GENOMIC DNA]</scope>
    <source>
        <strain evidence="1 2">DSM 45622</strain>
    </source>
</reference>
<dbReference type="PANTHER" id="PTHR38460:SF1">
    <property type="entry name" value="TAUTOMERASE YOLI-RELATED"/>
    <property type="match status" value="1"/>
</dbReference>
<accession>A0A4V2F4H7</accession>
<keyword evidence="2" id="KW-1185">Reference proteome</keyword>
<dbReference type="RefSeq" id="WP_130491985.1">
    <property type="nucleotide sequence ID" value="NZ_SGXD01000002.1"/>
</dbReference>